<dbReference type="EMBL" id="CNGE01001082">
    <property type="protein sequence ID" value="CKT69573.1"/>
    <property type="molecule type" value="Genomic_DNA"/>
</dbReference>
<dbReference type="GO" id="GO:0005886">
    <property type="term" value="C:plasma membrane"/>
    <property type="evidence" value="ECO:0007669"/>
    <property type="project" value="UniProtKB-SubCell"/>
</dbReference>
<keyword evidence="5 7" id="KW-1133">Transmembrane helix</keyword>
<feature type="transmembrane region" description="Helical" evidence="7">
    <location>
        <begin position="115"/>
        <end position="137"/>
    </location>
</feature>
<protein>
    <submittedName>
        <fullName evidence="9">Transmembrane protein</fullName>
    </submittedName>
</protein>
<evidence type="ECO:0000256" key="1">
    <source>
        <dbReference type="ARBA" id="ARBA00004651"/>
    </source>
</evidence>
<gene>
    <name evidence="9" type="ORF">ERS027646_04013</name>
</gene>
<dbReference type="InterPro" id="IPR051328">
    <property type="entry name" value="T7SS_ABC-Transporter"/>
</dbReference>
<keyword evidence="4 7" id="KW-0812">Transmembrane</keyword>
<sequence>MSQAQPRPAAPNPKRNVKAIRTVRFWMAPIATTLALMSALAALYLGAVLGSMGLLVSMLIFVILGLPSAGATVPLEAVPAFFRWLAQFEPMHQVFLGVRSLLYLNGNADAGLSQALTMTSIGLIIGLLLGGFITHLYDRSSFHRIPGAVEMAIAVEHQAQYQARQSARESSSEQP</sequence>
<reference evidence="9 10" key="1">
    <citation type="submission" date="2015-03" db="EMBL/GenBank/DDBJ databases">
        <authorList>
            <consortium name="Pathogen Informatics"/>
        </authorList>
    </citation>
    <scope>NUCLEOTIDE SEQUENCE [LARGE SCALE GENOMIC DNA]</scope>
    <source>
        <strain evidence="9 10">Bir 172</strain>
    </source>
</reference>
<feature type="domain" description="DUF3533" evidence="8">
    <location>
        <begin position="25"/>
        <end position="105"/>
    </location>
</feature>
<accession>A0A655AMA5</accession>
<evidence type="ECO:0000256" key="7">
    <source>
        <dbReference type="SAM" id="Phobius"/>
    </source>
</evidence>
<dbReference type="PANTHER" id="PTHR43077">
    <property type="entry name" value="TRANSPORT PERMEASE YVFS-RELATED"/>
    <property type="match status" value="1"/>
</dbReference>
<comment type="subcellular location">
    <subcellularLocation>
        <location evidence="1">Cell membrane</location>
        <topology evidence="1">Multi-pass membrane protein</topology>
    </subcellularLocation>
</comment>
<keyword evidence="6 7" id="KW-0472">Membrane</keyword>
<dbReference type="PANTHER" id="PTHR43077:SF8">
    <property type="entry name" value="DOXORUBICIN RESISTANCE ABC TRANSPORTER PERMEASE PROTEIN DRRB"/>
    <property type="match status" value="1"/>
</dbReference>
<evidence type="ECO:0000256" key="2">
    <source>
        <dbReference type="ARBA" id="ARBA00007783"/>
    </source>
</evidence>
<organism evidence="9 10">
    <name type="scientific">Mycobacterium tuberculosis</name>
    <dbReference type="NCBI Taxonomy" id="1773"/>
    <lineage>
        <taxon>Bacteria</taxon>
        <taxon>Bacillati</taxon>
        <taxon>Actinomycetota</taxon>
        <taxon>Actinomycetes</taxon>
        <taxon>Mycobacteriales</taxon>
        <taxon>Mycobacteriaceae</taxon>
        <taxon>Mycobacterium</taxon>
        <taxon>Mycobacterium tuberculosis complex</taxon>
    </lineage>
</organism>
<proteinExistence type="inferred from homology"/>
<keyword evidence="3" id="KW-1003">Cell membrane</keyword>
<evidence type="ECO:0000256" key="5">
    <source>
        <dbReference type="ARBA" id="ARBA00022989"/>
    </source>
</evidence>
<evidence type="ECO:0000256" key="6">
    <source>
        <dbReference type="ARBA" id="ARBA00023136"/>
    </source>
</evidence>
<evidence type="ECO:0000313" key="10">
    <source>
        <dbReference type="Proteomes" id="UP000048948"/>
    </source>
</evidence>
<comment type="similarity">
    <text evidence="2">Belongs to the ABC-2 integral membrane protein family.</text>
</comment>
<name>A0A655AMA5_MYCTX</name>
<feature type="transmembrane region" description="Helical" evidence="7">
    <location>
        <begin position="25"/>
        <end position="47"/>
    </location>
</feature>
<evidence type="ECO:0000259" key="8">
    <source>
        <dbReference type="Pfam" id="PF12051"/>
    </source>
</evidence>
<feature type="transmembrane region" description="Helical" evidence="7">
    <location>
        <begin position="54"/>
        <end position="75"/>
    </location>
</feature>
<evidence type="ECO:0000313" key="9">
    <source>
        <dbReference type="EMBL" id="CKT69573.1"/>
    </source>
</evidence>
<dbReference type="Proteomes" id="UP000048948">
    <property type="component" value="Unassembled WGS sequence"/>
</dbReference>
<dbReference type="AlphaFoldDB" id="A0A655AMA5"/>
<dbReference type="Pfam" id="PF12051">
    <property type="entry name" value="DUF3533"/>
    <property type="match status" value="1"/>
</dbReference>
<evidence type="ECO:0000256" key="3">
    <source>
        <dbReference type="ARBA" id="ARBA00022475"/>
    </source>
</evidence>
<evidence type="ECO:0000256" key="4">
    <source>
        <dbReference type="ARBA" id="ARBA00022692"/>
    </source>
</evidence>
<dbReference type="InterPro" id="IPR022703">
    <property type="entry name" value="DUF3533"/>
</dbReference>